<evidence type="ECO:0000313" key="2">
    <source>
        <dbReference type="EMBL" id="CAG2066866.1"/>
    </source>
</evidence>
<dbReference type="Proteomes" id="UP001153148">
    <property type="component" value="Unassembled WGS sequence"/>
</dbReference>
<name>A0ABN7PGG9_TIMPD</name>
<organism evidence="2 3">
    <name type="scientific">Timema podura</name>
    <name type="common">Walking stick</name>
    <dbReference type="NCBI Taxonomy" id="61482"/>
    <lineage>
        <taxon>Eukaryota</taxon>
        <taxon>Metazoa</taxon>
        <taxon>Ecdysozoa</taxon>
        <taxon>Arthropoda</taxon>
        <taxon>Hexapoda</taxon>
        <taxon>Insecta</taxon>
        <taxon>Pterygota</taxon>
        <taxon>Neoptera</taxon>
        <taxon>Polyneoptera</taxon>
        <taxon>Phasmatodea</taxon>
        <taxon>Timematodea</taxon>
        <taxon>Timematoidea</taxon>
        <taxon>Timematidae</taxon>
        <taxon>Timema</taxon>
    </lineage>
</organism>
<feature type="region of interest" description="Disordered" evidence="1">
    <location>
        <begin position="1"/>
        <end position="20"/>
    </location>
</feature>
<feature type="compositionally biased region" description="Acidic residues" evidence="1">
    <location>
        <begin position="1"/>
        <end position="16"/>
    </location>
</feature>
<keyword evidence="3" id="KW-1185">Reference proteome</keyword>
<dbReference type="Gene3D" id="1.10.4040.10">
    <property type="entry name" value="Penicillinase repressor domain"/>
    <property type="match status" value="1"/>
</dbReference>
<evidence type="ECO:0000256" key="1">
    <source>
        <dbReference type="SAM" id="MobiDB-lite"/>
    </source>
</evidence>
<accession>A0ABN7PGG9</accession>
<proteinExistence type="predicted"/>
<evidence type="ECO:0000313" key="3">
    <source>
        <dbReference type="Proteomes" id="UP001153148"/>
    </source>
</evidence>
<gene>
    <name evidence="2" type="ORF">TPAB3V08_LOCUS13809</name>
</gene>
<sequence length="71" mass="8329">METLEEIQDDSQDESQQDNCIRCPSTDFVDKFHNDDARPILIHLAKGERMSYQDYMSLRRCLEGKHLLLVS</sequence>
<reference evidence="2" key="1">
    <citation type="submission" date="2021-03" db="EMBL/GenBank/DDBJ databases">
        <authorList>
            <person name="Tran Van P."/>
        </authorList>
    </citation>
    <scope>NUCLEOTIDE SEQUENCE</scope>
</reference>
<comment type="caution">
    <text evidence="2">The sequence shown here is derived from an EMBL/GenBank/DDBJ whole genome shotgun (WGS) entry which is preliminary data.</text>
</comment>
<protein>
    <submittedName>
        <fullName evidence="2">Uncharacterized protein</fullName>
    </submittedName>
</protein>
<dbReference type="EMBL" id="CAJPIN010059974">
    <property type="protein sequence ID" value="CAG2066866.1"/>
    <property type="molecule type" value="Genomic_DNA"/>
</dbReference>